<protein>
    <submittedName>
        <fullName evidence="1">Gp12 protein</fullName>
    </submittedName>
</protein>
<sequence length="101" mass="12068">MKITVKNKEYDSGKMVLSKYTKYTEVRDRISQQDGYSYKDLKDMIDVLVFVFDNQFTAEDIESEFDIPEIIFSFMRADIEIAEKLNKEIKKTEKLFMKDKK</sequence>
<name>A0A9P1KXY3_PARSO</name>
<proteinExistence type="predicted"/>
<dbReference type="InterPro" id="IPR057006">
    <property type="entry name" value="Phage_TAC_19"/>
</dbReference>
<evidence type="ECO:0000313" key="1">
    <source>
        <dbReference type="EMBL" id="CEN31443.1"/>
    </source>
</evidence>
<evidence type="ECO:0000313" key="2">
    <source>
        <dbReference type="Proteomes" id="UP000049685"/>
    </source>
</evidence>
<gene>
    <name evidence="1" type="ORF">UMC4404_33171</name>
</gene>
<reference evidence="2" key="1">
    <citation type="submission" date="2015-01" db="EMBL/GenBank/DDBJ databases">
        <authorList>
            <person name="Aslett A.Martin."/>
            <person name="De Silva Nishadi"/>
        </authorList>
    </citation>
    <scope>NUCLEOTIDE SEQUENCE [LARGE SCALE GENOMIC DNA]</scope>
    <source>
        <strain evidence="2">UMC4404</strain>
    </source>
</reference>
<accession>A0A9P1KXY3</accession>
<dbReference type="AlphaFoldDB" id="A0A9P1KXY3"/>
<comment type="caution">
    <text evidence="1">The sequence shown here is derived from an EMBL/GenBank/DDBJ whole genome shotgun (WGS) entry which is preliminary data.</text>
</comment>
<organism evidence="1 2">
    <name type="scientific">Paraclostridium sordellii</name>
    <name type="common">Clostridium sordellii</name>
    <dbReference type="NCBI Taxonomy" id="1505"/>
    <lineage>
        <taxon>Bacteria</taxon>
        <taxon>Bacillati</taxon>
        <taxon>Bacillota</taxon>
        <taxon>Clostridia</taxon>
        <taxon>Peptostreptococcales</taxon>
        <taxon>Peptostreptococcaceae</taxon>
        <taxon>Paraclostridium</taxon>
    </lineage>
</organism>
<dbReference type="NCBIfam" id="NF047360">
    <property type="entry name" value="tail_chap_PVL"/>
    <property type="match status" value="1"/>
</dbReference>
<dbReference type="Pfam" id="PF23857">
    <property type="entry name" value="Phage_TAC_19"/>
    <property type="match status" value="1"/>
</dbReference>
<dbReference type="RefSeq" id="WP_057558950.1">
    <property type="nucleotide sequence ID" value="NZ_CDNY01000004.1"/>
</dbReference>
<dbReference type="Proteomes" id="UP000049685">
    <property type="component" value="Unassembled WGS sequence"/>
</dbReference>
<dbReference type="EMBL" id="CDNY01000004">
    <property type="protein sequence ID" value="CEN31443.1"/>
    <property type="molecule type" value="Genomic_DNA"/>
</dbReference>